<dbReference type="Gene3D" id="3.20.20.70">
    <property type="entry name" value="Aldolase class I"/>
    <property type="match status" value="1"/>
</dbReference>
<accession>A0ABU0J3L0</accession>
<comment type="caution">
    <text evidence="1">The sequence shown here is derived from an EMBL/GenBank/DDBJ whole genome shotgun (WGS) entry which is preliminary data.</text>
</comment>
<dbReference type="RefSeq" id="WP_307268752.1">
    <property type="nucleotide sequence ID" value="NZ_JAUSVX010000001.1"/>
</dbReference>
<keyword evidence="2" id="KW-1185">Reference proteome</keyword>
<evidence type="ECO:0008006" key="3">
    <source>
        <dbReference type="Google" id="ProtNLM"/>
    </source>
</evidence>
<organism evidence="1 2">
    <name type="scientific">Labrys wisconsinensis</name>
    <dbReference type="NCBI Taxonomy" id="425677"/>
    <lineage>
        <taxon>Bacteria</taxon>
        <taxon>Pseudomonadati</taxon>
        <taxon>Pseudomonadota</taxon>
        <taxon>Alphaproteobacteria</taxon>
        <taxon>Hyphomicrobiales</taxon>
        <taxon>Xanthobacteraceae</taxon>
        <taxon>Labrys</taxon>
    </lineage>
</organism>
<protein>
    <recommendedName>
        <fullName evidence="3">Fructose-bisphosphate aldolase</fullName>
    </recommendedName>
</protein>
<dbReference type="InterPro" id="IPR013785">
    <property type="entry name" value="Aldolase_TIM"/>
</dbReference>
<gene>
    <name evidence="1" type="ORF">QO011_001116</name>
</gene>
<name>A0ABU0J3L0_9HYPH</name>
<evidence type="ECO:0000313" key="1">
    <source>
        <dbReference type="EMBL" id="MDQ0468121.1"/>
    </source>
</evidence>
<reference evidence="1 2" key="1">
    <citation type="submission" date="2023-07" db="EMBL/GenBank/DDBJ databases">
        <title>Genomic Encyclopedia of Type Strains, Phase IV (KMG-IV): sequencing the most valuable type-strain genomes for metagenomic binning, comparative biology and taxonomic classification.</title>
        <authorList>
            <person name="Goeker M."/>
        </authorList>
    </citation>
    <scope>NUCLEOTIDE SEQUENCE [LARGE SCALE GENOMIC DNA]</scope>
    <source>
        <strain evidence="1 2">DSM 19619</strain>
    </source>
</reference>
<sequence>MTRLDTKLEAIRAGRYRKSDFIIADAKDPDMGSGILGHGVVRSPDGTSVRGRTRAEFIDEIVRIIDQDIVDIMLVSASNLDLLHRRGAFQGSAVKPAVRLNDTPDGWGGIRHARYHQEPSTPFRTASLARTMSGTATPSVGAPVAGTDLGLYSVTFMNERKADLASLEAFSAFRAEVAANNMKYFFEIFNPNVESGMSQEEIGEYINDCIVRALAGVAQADRPQFLKLVYNGPKALEELASFDPSLVVGVLGGGAGTTRDTFELLSQAERFGARVALFGRKIKLAEDSLALIAMMRQVVDGALTPEEAVKAYHGELQKAGITPLRSLADDREITEPVLGAAARKKAA</sequence>
<dbReference type="Proteomes" id="UP001242480">
    <property type="component" value="Unassembled WGS sequence"/>
</dbReference>
<proteinExistence type="predicted"/>
<dbReference type="EMBL" id="JAUSVX010000001">
    <property type="protein sequence ID" value="MDQ0468121.1"/>
    <property type="molecule type" value="Genomic_DNA"/>
</dbReference>
<evidence type="ECO:0000313" key="2">
    <source>
        <dbReference type="Proteomes" id="UP001242480"/>
    </source>
</evidence>